<dbReference type="Pfam" id="PF03458">
    <property type="entry name" value="Gly_transporter"/>
    <property type="match status" value="2"/>
</dbReference>
<feature type="transmembrane region" description="Helical" evidence="7">
    <location>
        <begin position="174"/>
        <end position="194"/>
    </location>
</feature>
<reference evidence="9 10" key="1">
    <citation type="submission" date="2016-10" db="EMBL/GenBank/DDBJ databases">
        <authorList>
            <person name="de Groot N.N."/>
        </authorList>
    </citation>
    <scope>NUCLEOTIDE SEQUENCE [LARGE SCALE GENOMIC DNA]</scope>
    <source>
        <strain evidence="9 10">DSM 12130</strain>
    </source>
</reference>
<feature type="transmembrane region" description="Helical" evidence="7">
    <location>
        <begin position="30"/>
        <end position="49"/>
    </location>
</feature>
<comment type="similarity">
    <text evidence="2">Belongs to the UPF0126 family.</text>
</comment>
<keyword evidence="3" id="KW-1003">Cell membrane</keyword>
<dbReference type="RefSeq" id="WP_218121734.1">
    <property type="nucleotide sequence ID" value="NZ_FNJI01000008.1"/>
</dbReference>
<keyword evidence="6 7" id="KW-0472">Membrane</keyword>
<dbReference type="AlphaFoldDB" id="A0A1H0NWL8"/>
<dbReference type="InterPro" id="IPR005115">
    <property type="entry name" value="Gly_transporter"/>
</dbReference>
<organism evidence="9 10">
    <name type="scientific">Desulforhopalus singaporensis</name>
    <dbReference type="NCBI Taxonomy" id="91360"/>
    <lineage>
        <taxon>Bacteria</taxon>
        <taxon>Pseudomonadati</taxon>
        <taxon>Thermodesulfobacteriota</taxon>
        <taxon>Desulfobulbia</taxon>
        <taxon>Desulfobulbales</taxon>
        <taxon>Desulfocapsaceae</taxon>
        <taxon>Desulforhopalus</taxon>
    </lineage>
</organism>
<gene>
    <name evidence="9" type="ORF">SAMN05660330_01476</name>
</gene>
<name>A0A1H0NWL8_9BACT</name>
<evidence type="ECO:0000259" key="8">
    <source>
        <dbReference type="Pfam" id="PF03458"/>
    </source>
</evidence>
<evidence type="ECO:0000313" key="10">
    <source>
        <dbReference type="Proteomes" id="UP000199073"/>
    </source>
</evidence>
<feature type="domain" description="Glycine transporter" evidence="8">
    <location>
        <begin position="90"/>
        <end position="162"/>
    </location>
</feature>
<evidence type="ECO:0000256" key="4">
    <source>
        <dbReference type="ARBA" id="ARBA00022692"/>
    </source>
</evidence>
<dbReference type="GO" id="GO:0005886">
    <property type="term" value="C:plasma membrane"/>
    <property type="evidence" value="ECO:0007669"/>
    <property type="project" value="UniProtKB-SubCell"/>
</dbReference>
<evidence type="ECO:0000256" key="2">
    <source>
        <dbReference type="ARBA" id="ARBA00008193"/>
    </source>
</evidence>
<evidence type="ECO:0000256" key="5">
    <source>
        <dbReference type="ARBA" id="ARBA00022989"/>
    </source>
</evidence>
<feature type="transmembrane region" description="Helical" evidence="7">
    <location>
        <begin position="115"/>
        <end position="135"/>
    </location>
</feature>
<protein>
    <submittedName>
        <fullName evidence="9">Uncharacterized membrane protein YeiH</fullName>
    </submittedName>
</protein>
<dbReference type="PANTHER" id="PTHR30506:SF3">
    <property type="entry name" value="UPF0126 INNER MEMBRANE PROTEIN YADS-RELATED"/>
    <property type="match status" value="1"/>
</dbReference>
<evidence type="ECO:0000256" key="6">
    <source>
        <dbReference type="ARBA" id="ARBA00023136"/>
    </source>
</evidence>
<keyword evidence="5 7" id="KW-1133">Transmembrane helix</keyword>
<feature type="transmembrane region" description="Helical" evidence="7">
    <location>
        <begin position="56"/>
        <end position="76"/>
    </location>
</feature>
<dbReference type="Proteomes" id="UP000199073">
    <property type="component" value="Unassembled WGS sequence"/>
</dbReference>
<accession>A0A1H0NWL8</accession>
<dbReference type="PANTHER" id="PTHR30506">
    <property type="entry name" value="INNER MEMBRANE PROTEIN"/>
    <property type="match status" value="1"/>
</dbReference>
<comment type="subcellular location">
    <subcellularLocation>
        <location evidence="1">Cell membrane</location>
        <topology evidence="1">Multi-pass membrane protein</topology>
    </subcellularLocation>
</comment>
<sequence>MIYYLAMLGVAAFAVTGVIAGGRKDMDILSVVLLGVVTAVGGGTLRDIILDTNPIFWVGDMSYLWVAVAAAVISFFTNRHIVSLYTLFLYFDAFGLALFSVLATETTLKLGFDSVTAVLMGVTTGVTGGMIRDVLSARVPVILGKEFYATPAMFGAVVFILLIKYFPDHEYNRIYGMGIIFILRILAIRCGLYYPHWLTYKGS</sequence>
<feature type="domain" description="Glycine transporter" evidence="8">
    <location>
        <begin position="4"/>
        <end position="78"/>
    </location>
</feature>
<evidence type="ECO:0000256" key="3">
    <source>
        <dbReference type="ARBA" id="ARBA00022475"/>
    </source>
</evidence>
<keyword evidence="10" id="KW-1185">Reference proteome</keyword>
<evidence type="ECO:0000256" key="1">
    <source>
        <dbReference type="ARBA" id="ARBA00004651"/>
    </source>
</evidence>
<evidence type="ECO:0000256" key="7">
    <source>
        <dbReference type="SAM" id="Phobius"/>
    </source>
</evidence>
<feature type="transmembrane region" description="Helical" evidence="7">
    <location>
        <begin position="82"/>
        <end position="103"/>
    </location>
</feature>
<dbReference type="EMBL" id="FNJI01000008">
    <property type="protein sequence ID" value="SDO97033.1"/>
    <property type="molecule type" value="Genomic_DNA"/>
</dbReference>
<evidence type="ECO:0000313" key="9">
    <source>
        <dbReference type="EMBL" id="SDO97033.1"/>
    </source>
</evidence>
<proteinExistence type="inferred from homology"/>
<keyword evidence="4 7" id="KW-0812">Transmembrane</keyword>
<feature type="transmembrane region" description="Helical" evidence="7">
    <location>
        <begin position="147"/>
        <end position="167"/>
    </location>
</feature>